<evidence type="ECO:0000313" key="4">
    <source>
        <dbReference type="Proteomes" id="UP000649799"/>
    </source>
</evidence>
<organism evidence="3 4">
    <name type="scientific">Cyclobacterium plantarum</name>
    <dbReference type="NCBI Taxonomy" id="2716263"/>
    <lineage>
        <taxon>Bacteria</taxon>
        <taxon>Pseudomonadati</taxon>
        <taxon>Bacteroidota</taxon>
        <taxon>Cytophagia</taxon>
        <taxon>Cytophagales</taxon>
        <taxon>Cyclobacteriaceae</taxon>
        <taxon>Cyclobacterium</taxon>
    </lineage>
</organism>
<feature type="domain" description="DUF4440" evidence="2">
    <location>
        <begin position="38"/>
        <end position="148"/>
    </location>
</feature>
<dbReference type="InterPro" id="IPR011944">
    <property type="entry name" value="Steroid_delta5-4_isomerase"/>
</dbReference>
<dbReference type="InterPro" id="IPR027843">
    <property type="entry name" value="DUF4440"/>
</dbReference>
<keyword evidence="1" id="KW-0812">Transmembrane</keyword>
<gene>
    <name evidence="3" type="ORF">G9Q97_12035</name>
</gene>
<keyword evidence="1" id="KW-1133">Transmembrane helix</keyword>
<reference evidence="3 4" key="1">
    <citation type="submission" date="2020-03" db="EMBL/GenBank/DDBJ databases">
        <title>Cyclobacterium plantarum sp. nov., a marine bacterium isolated from a coastal-marine wetland.</title>
        <authorList>
            <person name="Sanchez-Porro C."/>
            <person name="Ventosa A."/>
            <person name="Amoozegar M."/>
        </authorList>
    </citation>
    <scope>NUCLEOTIDE SEQUENCE [LARGE SCALE GENOMIC DNA]</scope>
    <source>
        <strain evidence="3 4">GBPx2</strain>
    </source>
</reference>
<protein>
    <submittedName>
        <fullName evidence="3">SgcJ/EcaC family oxidoreductase</fullName>
    </submittedName>
</protein>
<keyword evidence="1" id="KW-0472">Membrane</keyword>
<evidence type="ECO:0000259" key="2">
    <source>
        <dbReference type="Pfam" id="PF14534"/>
    </source>
</evidence>
<sequence length="158" mass="17565">MKILFPIIIVILIAFIGLYLFFTPQISDGNVEEDIAAITAMSKARADAFNSGDAVTIASYFTEGAFLMAPATETKIGPQAVEAYYQEIFDRYHTELESGYEQVKVDGNLAYGRGFAKVTLYEKSTGDTLHSTSKYLNILERQADGSWKTTHDIWNGNE</sequence>
<dbReference type="NCBIfam" id="TIGR02246">
    <property type="entry name" value="SgcJ/EcaC family oxidoreductase"/>
    <property type="match status" value="1"/>
</dbReference>
<dbReference type="InterPro" id="IPR032710">
    <property type="entry name" value="NTF2-like_dom_sf"/>
</dbReference>
<dbReference type="SUPFAM" id="SSF54427">
    <property type="entry name" value="NTF2-like"/>
    <property type="match status" value="1"/>
</dbReference>
<keyword evidence="4" id="KW-1185">Reference proteome</keyword>
<dbReference type="Proteomes" id="UP000649799">
    <property type="component" value="Unassembled WGS sequence"/>
</dbReference>
<dbReference type="Gene3D" id="3.10.450.50">
    <property type="match status" value="1"/>
</dbReference>
<proteinExistence type="predicted"/>
<dbReference type="Pfam" id="PF14534">
    <property type="entry name" value="DUF4440"/>
    <property type="match status" value="1"/>
</dbReference>
<dbReference type="RefSeq" id="WP_166147134.1">
    <property type="nucleotide sequence ID" value="NZ_JAANYN010000004.1"/>
</dbReference>
<name>A0ABX0H6P8_9BACT</name>
<comment type="caution">
    <text evidence="3">The sequence shown here is derived from an EMBL/GenBank/DDBJ whole genome shotgun (WGS) entry which is preliminary data.</text>
</comment>
<feature type="transmembrane region" description="Helical" evidence="1">
    <location>
        <begin position="5"/>
        <end position="22"/>
    </location>
</feature>
<evidence type="ECO:0000313" key="3">
    <source>
        <dbReference type="EMBL" id="NHE57540.1"/>
    </source>
</evidence>
<dbReference type="EMBL" id="JAANYN010000004">
    <property type="protein sequence ID" value="NHE57540.1"/>
    <property type="molecule type" value="Genomic_DNA"/>
</dbReference>
<accession>A0ABX0H6P8</accession>
<evidence type="ECO:0000256" key="1">
    <source>
        <dbReference type="SAM" id="Phobius"/>
    </source>
</evidence>